<dbReference type="InParanoid" id="A0A0D0BQ36"/>
<reference evidence="2 3" key="1">
    <citation type="submission" date="2014-04" db="EMBL/GenBank/DDBJ databases">
        <authorList>
            <consortium name="DOE Joint Genome Institute"/>
            <person name="Kuo A."/>
            <person name="Kohler A."/>
            <person name="Jargeat P."/>
            <person name="Nagy L.G."/>
            <person name="Floudas D."/>
            <person name="Copeland A."/>
            <person name="Barry K.W."/>
            <person name="Cichocki N."/>
            <person name="Veneault-Fourrey C."/>
            <person name="LaButti K."/>
            <person name="Lindquist E.A."/>
            <person name="Lipzen A."/>
            <person name="Lundell T."/>
            <person name="Morin E."/>
            <person name="Murat C."/>
            <person name="Sun H."/>
            <person name="Tunlid A."/>
            <person name="Henrissat B."/>
            <person name="Grigoriev I.V."/>
            <person name="Hibbett D.S."/>
            <person name="Martin F."/>
            <person name="Nordberg H.P."/>
            <person name="Cantor M.N."/>
            <person name="Hua S.X."/>
        </authorList>
    </citation>
    <scope>NUCLEOTIDE SEQUENCE [LARGE SCALE GENOMIC DNA]</scope>
    <source>
        <strain evidence="2 3">Ve08.2h10</strain>
    </source>
</reference>
<sequence>MSLPFPSFNLPYWTIGQLWCIVTLLIAALNLQGHPAGSGMLVIWGTATFVLSICCLMNSVLTETIEIHGHAKWTLPQYQFHIFCSTFYSCIYHTFFFFK</sequence>
<dbReference type="HOGENOM" id="CLU_2321111_0_0_1"/>
<evidence type="ECO:0000313" key="3">
    <source>
        <dbReference type="Proteomes" id="UP000054538"/>
    </source>
</evidence>
<protein>
    <submittedName>
        <fullName evidence="2">Uncharacterized protein</fullName>
    </submittedName>
</protein>
<feature type="transmembrane region" description="Helical" evidence="1">
    <location>
        <begin position="80"/>
        <end position="98"/>
    </location>
</feature>
<keyword evidence="1" id="KW-0812">Transmembrane</keyword>
<feature type="transmembrane region" description="Helical" evidence="1">
    <location>
        <begin position="12"/>
        <end position="29"/>
    </location>
</feature>
<gene>
    <name evidence="2" type="ORF">PAXRUDRAFT_836217</name>
</gene>
<keyword evidence="1" id="KW-0472">Membrane</keyword>
<feature type="transmembrane region" description="Helical" evidence="1">
    <location>
        <begin position="41"/>
        <end position="60"/>
    </location>
</feature>
<proteinExistence type="predicted"/>
<evidence type="ECO:0000313" key="2">
    <source>
        <dbReference type="EMBL" id="KIK73642.1"/>
    </source>
</evidence>
<dbReference type="EMBL" id="KN829558">
    <property type="protein sequence ID" value="KIK73642.1"/>
    <property type="molecule type" value="Genomic_DNA"/>
</dbReference>
<name>A0A0D0BQ36_9AGAM</name>
<accession>A0A0D0BQ36</accession>
<dbReference type="AlphaFoldDB" id="A0A0D0BQ36"/>
<evidence type="ECO:0000256" key="1">
    <source>
        <dbReference type="SAM" id="Phobius"/>
    </source>
</evidence>
<organism evidence="2 3">
    <name type="scientific">Paxillus rubicundulus Ve08.2h10</name>
    <dbReference type="NCBI Taxonomy" id="930991"/>
    <lineage>
        <taxon>Eukaryota</taxon>
        <taxon>Fungi</taxon>
        <taxon>Dikarya</taxon>
        <taxon>Basidiomycota</taxon>
        <taxon>Agaricomycotina</taxon>
        <taxon>Agaricomycetes</taxon>
        <taxon>Agaricomycetidae</taxon>
        <taxon>Boletales</taxon>
        <taxon>Paxilineae</taxon>
        <taxon>Paxillaceae</taxon>
        <taxon>Paxillus</taxon>
    </lineage>
</organism>
<keyword evidence="1" id="KW-1133">Transmembrane helix</keyword>
<dbReference type="Proteomes" id="UP000054538">
    <property type="component" value="Unassembled WGS sequence"/>
</dbReference>
<keyword evidence="3" id="KW-1185">Reference proteome</keyword>
<reference evidence="3" key="2">
    <citation type="submission" date="2015-01" db="EMBL/GenBank/DDBJ databases">
        <title>Evolutionary Origins and Diversification of the Mycorrhizal Mutualists.</title>
        <authorList>
            <consortium name="DOE Joint Genome Institute"/>
            <consortium name="Mycorrhizal Genomics Consortium"/>
            <person name="Kohler A."/>
            <person name="Kuo A."/>
            <person name="Nagy L.G."/>
            <person name="Floudas D."/>
            <person name="Copeland A."/>
            <person name="Barry K.W."/>
            <person name="Cichocki N."/>
            <person name="Veneault-Fourrey C."/>
            <person name="LaButti K."/>
            <person name="Lindquist E.A."/>
            <person name="Lipzen A."/>
            <person name="Lundell T."/>
            <person name="Morin E."/>
            <person name="Murat C."/>
            <person name="Riley R."/>
            <person name="Ohm R."/>
            <person name="Sun H."/>
            <person name="Tunlid A."/>
            <person name="Henrissat B."/>
            <person name="Grigoriev I.V."/>
            <person name="Hibbett D.S."/>
            <person name="Martin F."/>
        </authorList>
    </citation>
    <scope>NUCLEOTIDE SEQUENCE [LARGE SCALE GENOMIC DNA]</scope>
    <source>
        <strain evidence="3">Ve08.2h10</strain>
    </source>
</reference>